<keyword evidence="3" id="KW-1185">Reference proteome</keyword>
<feature type="compositionally biased region" description="Polar residues" evidence="1">
    <location>
        <begin position="114"/>
        <end position="126"/>
    </location>
</feature>
<comment type="caution">
    <text evidence="2">The sequence shown here is derived from an EMBL/GenBank/DDBJ whole genome shotgun (WGS) entry which is preliminary data.</text>
</comment>
<reference evidence="2" key="1">
    <citation type="journal article" date="2021" name="Sci. Adv.">
        <title>The American lobster genome reveals insights on longevity, neural, and immune adaptations.</title>
        <authorList>
            <person name="Polinski J.M."/>
            <person name="Zimin A.V."/>
            <person name="Clark K.F."/>
            <person name="Kohn A.B."/>
            <person name="Sadowski N."/>
            <person name="Timp W."/>
            <person name="Ptitsyn A."/>
            <person name="Khanna P."/>
            <person name="Romanova D.Y."/>
            <person name="Williams P."/>
            <person name="Greenwood S.J."/>
            <person name="Moroz L.L."/>
            <person name="Walt D.R."/>
            <person name="Bodnar A.G."/>
        </authorList>
    </citation>
    <scope>NUCLEOTIDE SEQUENCE</scope>
    <source>
        <strain evidence="2">GMGI-L3</strain>
    </source>
</reference>
<sequence length="148" mass="16668">MNEPDEWSCQQGGKVDVVVVVVSAWGGRERKDVSNSESSECCDGRYPQPKVISLRLWPDQHIQYTHRSLVTATPSRSTVNSQPHDRQQPASRMTVSSQPPNHRQQPATKPPSAASHQTTVSSQPPNHRQHITHLRQWTINNITNSYTV</sequence>
<evidence type="ECO:0000313" key="3">
    <source>
        <dbReference type="Proteomes" id="UP000747542"/>
    </source>
</evidence>
<name>A0A8J5N6T7_HOMAM</name>
<organism evidence="2 3">
    <name type="scientific">Homarus americanus</name>
    <name type="common">American lobster</name>
    <dbReference type="NCBI Taxonomy" id="6706"/>
    <lineage>
        <taxon>Eukaryota</taxon>
        <taxon>Metazoa</taxon>
        <taxon>Ecdysozoa</taxon>
        <taxon>Arthropoda</taxon>
        <taxon>Crustacea</taxon>
        <taxon>Multicrustacea</taxon>
        <taxon>Malacostraca</taxon>
        <taxon>Eumalacostraca</taxon>
        <taxon>Eucarida</taxon>
        <taxon>Decapoda</taxon>
        <taxon>Pleocyemata</taxon>
        <taxon>Astacidea</taxon>
        <taxon>Nephropoidea</taxon>
        <taxon>Nephropidae</taxon>
        <taxon>Homarus</taxon>
    </lineage>
</organism>
<dbReference type="AlphaFoldDB" id="A0A8J5N6T7"/>
<feature type="region of interest" description="Disordered" evidence="1">
    <location>
        <begin position="26"/>
        <end position="46"/>
    </location>
</feature>
<evidence type="ECO:0000313" key="2">
    <source>
        <dbReference type="EMBL" id="KAG7174695.1"/>
    </source>
</evidence>
<feature type="compositionally biased region" description="Polar residues" evidence="1">
    <location>
        <begin position="69"/>
        <end position="107"/>
    </location>
</feature>
<proteinExistence type="predicted"/>
<protein>
    <submittedName>
        <fullName evidence="2">Uncharacterized protein</fullName>
    </submittedName>
</protein>
<feature type="region of interest" description="Disordered" evidence="1">
    <location>
        <begin position="69"/>
        <end position="129"/>
    </location>
</feature>
<evidence type="ECO:0000256" key="1">
    <source>
        <dbReference type="SAM" id="MobiDB-lite"/>
    </source>
</evidence>
<accession>A0A8J5N6T7</accession>
<dbReference type="Proteomes" id="UP000747542">
    <property type="component" value="Unassembled WGS sequence"/>
</dbReference>
<gene>
    <name evidence="2" type="ORF">Hamer_G022912</name>
</gene>
<dbReference type="EMBL" id="JAHLQT010007332">
    <property type="protein sequence ID" value="KAG7174695.1"/>
    <property type="molecule type" value="Genomic_DNA"/>
</dbReference>